<evidence type="ECO:0000256" key="2">
    <source>
        <dbReference type="ARBA" id="ARBA00023004"/>
    </source>
</evidence>
<dbReference type="InterPro" id="IPR016187">
    <property type="entry name" value="CTDL_fold"/>
</dbReference>
<evidence type="ECO:0000256" key="3">
    <source>
        <dbReference type="ARBA" id="ARBA00037882"/>
    </source>
</evidence>
<dbReference type="Pfam" id="PF03781">
    <property type="entry name" value="FGE-sulfatase"/>
    <property type="match status" value="2"/>
</dbReference>
<feature type="domain" description="DinB-like" evidence="5">
    <location>
        <begin position="15"/>
        <end position="144"/>
    </location>
</feature>
<dbReference type="SUPFAM" id="SSF109854">
    <property type="entry name" value="DinB/YfiT-like putative metalloenzymes"/>
    <property type="match status" value="1"/>
</dbReference>
<dbReference type="InterPro" id="IPR017806">
    <property type="entry name" value="EgtB"/>
</dbReference>
<organism evidence="6 7">
    <name type="scientific">Winogradskyella thalassocola</name>
    <dbReference type="NCBI Taxonomy" id="262004"/>
    <lineage>
        <taxon>Bacteria</taxon>
        <taxon>Pseudomonadati</taxon>
        <taxon>Bacteroidota</taxon>
        <taxon>Flavobacteriia</taxon>
        <taxon>Flavobacteriales</taxon>
        <taxon>Flavobacteriaceae</taxon>
        <taxon>Winogradskyella</taxon>
    </lineage>
</organism>
<dbReference type="AlphaFoldDB" id="A0A1G7YDC7"/>
<dbReference type="NCBIfam" id="TIGR03440">
    <property type="entry name" value="egtB_TIGR03440"/>
    <property type="match status" value="1"/>
</dbReference>
<dbReference type="EMBL" id="FNCZ01000001">
    <property type="protein sequence ID" value="SDG94347.1"/>
    <property type="molecule type" value="Genomic_DNA"/>
</dbReference>
<dbReference type="InterPro" id="IPR024775">
    <property type="entry name" value="DinB-like"/>
</dbReference>
<evidence type="ECO:0000259" key="4">
    <source>
        <dbReference type="Pfam" id="PF03781"/>
    </source>
</evidence>
<dbReference type="Gene3D" id="3.90.1580.10">
    <property type="entry name" value="paralog of FGE (formylglycine-generating enzyme)"/>
    <property type="match status" value="2"/>
</dbReference>
<evidence type="ECO:0000313" key="6">
    <source>
        <dbReference type="EMBL" id="SDG94347.1"/>
    </source>
</evidence>
<dbReference type="GO" id="GO:0052699">
    <property type="term" value="P:ergothioneine biosynthetic process"/>
    <property type="evidence" value="ECO:0007669"/>
    <property type="project" value="InterPro"/>
</dbReference>
<dbReference type="STRING" id="262004.SAMN04489796_101996"/>
<keyword evidence="7" id="KW-1185">Reference proteome</keyword>
<dbReference type="InterPro" id="IPR034660">
    <property type="entry name" value="DinB/YfiT-like"/>
</dbReference>
<keyword evidence="2" id="KW-0408">Iron</keyword>
<dbReference type="InterPro" id="IPR005532">
    <property type="entry name" value="SUMF_dom"/>
</dbReference>
<feature type="domain" description="Sulfatase-modifying factor enzyme-like" evidence="4">
    <location>
        <begin position="177"/>
        <end position="311"/>
    </location>
</feature>
<evidence type="ECO:0000313" key="7">
    <source>
        <dbReference type="Proteomes" id="UP000199492"/>
    </source>
</evidence>
<keyword evidence="1" id="KW-0560">Oxidoreductase</keyword>
<dbReference type="InterPro" id="IPR051043">
    <property type="entry name" value="Sulfatase_Mod_Factor_Kinase"/>
</dbReference>
<sequence length="388" mass="45707">METIAEHSISKERFLDVRHQTELICKSLQAEDVSIQPAEFVSPPKWHLAHTTWFFEQFVLTEYQSGYKVFNDDFAYYFNSYYNNVGKRVMRAERGLMTRPTLQEVLEYRAYVNAQLSEFISKGVSEDISNIIEIGLQHEQQHQELLIYDIKYIFGNQPSFPILDYKIQLQAENEPQKFLQIKEGIYEIGHNTEGFCFDNELGRYKVYLHDFEISNQLVTNSEYIAFIDAGGYEDFNYWHAEGWDFVQNNDLKAPLYWHKVDGKWMQYTLNGFVEVNGDLPVTHVTFYEAFAFAQWKGMRLPTEFEWEVASSKFNYGQLWEWTNSAYLPYPNYTKVDGALGEYNGKFMVNQMVLRGGSVATSKNHCRPTYRNFFQPDMRWLFSGIRLAK</sequence>
<comment type="pathway">
    <text evidence="3">Amino-acid biosynthesis; ergothioneine biosynthesis.</text>
</comment>
<name>A0A1G7YDC7_9FLAO</name>
<reference evidence="7" key="1">
    <citation type="submission" date="2016-10" db="EMBL/GenBank/DDBJ databases">
        <authorList>
            <person name="Varghese N."/>
            <person name="Submissions S."/>
        </authorList>
    </citation>
    <scope>NUCLEOTIDE SEQUENCE [LARGE SCALE GENOMIC DNA]</scope>
    <source>
        <strain evidence="7">DSM 15363</strain>
    </source>
</reference>
<feature type="domain" description="Sulfatase-modifying factor enzyme-like" evidence="4">
    <location>
        <begin position="316"/>
        <end position="388"/>
    </location>
</feature>
<evidence type="ECO:0000259" key="5">
    <source>
        <dbReference type="Pfam" id="PF12867"/>
    </source>
</evidence>
<protein>
    <submittedName>
        <fullName evidence="6">Ergothioneine biosynthesis protein EgtB</fullName>
    </submittedName>
</protein>
<dbReference type="Proteomes" id="UP000199492">
    <property type="component" value="Unassembled WGS sequence"/>
</dbReference>
<proteinExistence type="predicted"/>
<dbReference type="PANTHER" id="PTHR23150">
    <property type="entry name" value="SULFATASE MODIFYING FACTOR 1, 2"/>
    <property type="match status" value="1"/>
</dbReference>
<dbReference type="InterPro" id="IPR042095">
    <property type="entry name" value="SUMF_sf"/>
</dbReference>
<dbReference type="SUPFAM" id="SSF56436">
    <property type="entry name" value="C-type lectin-like"/>
    <property type="match status" value="1"/>
</dbReference>
<dbReference type="Pfam" id="PF12867">
    <property type="entry name" value="DinB_2"/>
    <property type="match status" value="1"/>
</dbReference>
<accession>A0A1G7YDC7</accession>
<evidence type="ECO:0000256" key="1">
    <source>
        <dbReference type="ARBA" id="ARBA00023002"/>
    </source>
</evidence>
<dbReference type="PANTHER" id="PTHR23150:SF36">
    <property type="entry name" value="HERCYNINE OXYGENASE"/>
    <property type="match status" value="1"/>
</dbReference>
<gene>
    <name evidence="6" type="ORF">SAMN04489796_101996</name>
</gene>